<dbReference type="InterPro" id="IPR013563">
    <property type="entry name" value="Oligopep_ABC_C"/>
</dbReference>
<dbReference type="Proteomes" id="UP000318093">
    <property type="component" value="Unassembled WGS sequence"/>
</dbReference>
<dbReference type="SMART" id="SM00382">
    <property type="entry name" value="AAA"/>
    <property type="match status" value="1"/>
</dbReference>
<dbReference type="EMBL" id="VBAN01000145">
    <property type="protein sequence ID" value="TMI82755.1"/>
    <property type="molecule type" value="Genomic_DNA"/>
</dbReference>
<dbReference type="GO" id="GO:0015833">
    <property type="term" value="P:peptide transport"/>
    <property type="evidence" value="ECO:0007669"/>
    <property type="project" value="InterPro"/>
</dbReference>
<evidence type="ECO:0000259" key="5">
    <source>
        <dbReference type="PROSITE" id="PS50893"/>
    </source>
</evidence>
<dbReference type="InterPro" id="IPR017871">
    <property type="entry name" value="ABC_transporter-like_CS"/>
</dbReference>
<dbReference type="InterPro" id="IPR027417">
    <property type="entry name" value="P-loop_NTPase"/>
</dbReference>
<dbReference type="InterPro" id="IPR003593">
    <property type="entry name" value="AAA+_ATPase"/>
</dbReference>
<gene>
    <name evidence="6" type="ORF">E6H03_04960</name>
</gene>
<accession>A0A537JGW2</accession>
<dbReference type="InterPro" id="IPR003439">
    <property type="entry name" value="ABC_transporter-like_ATP-bd"/>
</dbReference>
<evidence type="ECO:0000256" key="1">
    <source>
        <dbReference type="ARBA" id="ARBA00005417"/>
    </source>
</evidence>
<name>A0A537JGW2_9BACT</name>
<feature type="domain" description="ABC transporter" evidence="5">
    <location>
        <begin position="6"/>
        <end position="260"/>
    </location>
</feature>
<dbReference type="GO" id="GO:0055085">
    <property type="term" value="P:transmembrane transport"/>
    <property type="evidence" value="ECO:0007669"/>
    <property type="project" value="UniProtKB-ARBA"/>
</dbReference>
<dbReference type="Gene3D" id="3.40.50.300">
    <property type="entry name" value="P-loop containing nucleotide triphosphate hydrolases"/>
    <property type="match status" value="1"/>
</dbReference>
<organism evidence="6 7">
    <name type="scientific">Candidatus Segetimicrobium genomatis</name>
    <dbReference type="NCBI Taxonomy" id="2569760"/>
    <lineage>
        <taxon>Bacteria</taxon>
        <taxon>Bacillati</taxon>
        <taxon>Candidatus Sysuimicrobiota</taxon>
        <taxon>Candidatus Sysuimicrobiia</taxon>
        <taxon>Candidatus Sysuimicrobiales</taxon>
        <taxon>Candidatus Segetimicrobiaceae</taxon>
        <taxon>Candidatus Segetimicrobium</taxon>
    </lineage>
</organism>
<proteinExistence type="inferred from homology"/>
<evidence type="ECO:0000313" key="7">
    <source>
        <dbReference type="Proteomes" id="UP000318093"/>
    </source>
</evidence>
<dbReference type="Pfam" id="PF08352">
    <property type="entry name" value="oligo_HPY"/>
    <property type="match status" value="1"/>
</dbReference>
<comment type="similarity">
    <text evidence="1">Belongs to the ABC transporter superfamily.</text>
</comment>
<dbReference type="Pfam" id="PF00005">
    <property type="entry name" value="ABC_tran"/>
    <property type="match status" value="1"/>
</dbReference>
<sequence length="335" mass="36577">MAEPLLEVRDLVKHFPLPHTLLDAALRRRPETVRAVDGVSFTLGRGNTLGLVGESGCGKSTLGRCILRLYDADRGEVRFDGVDLMQVTEGELLPYRRRIQVVFQDPYASLNPRQTVAKTLLEVLDVHRIGSPRERGSRVAQLLTQVGLSPGDGHKYPGEFSGGQRQRVGIARALALEPELLIADEPLSALDVSIQAQILQLLLDLRASLGLTMIFISHDLRVVRYLSDDVAVMYLGKIVERAPTAELFARPQHPYTIALLSAVPEVGGAGREEIPIEGEPPSAVRIPRGCRFHPRCPWKTARCLQESPDLKGILPGHTVACHVAEARLAAGGSPT</sequence>
<dbReference type="GO" id="GO:0016887">
    <property type="term" value="F:ATP hydrolysis activity"/>
    <property type="evidence" value="ECO:0007669"/>
    <property type="project" value="InterPro"/>
</dbReference>
<evidence type="ECO:0000256" key="4">
    <source>
        <dbReference type="ARBA" id="ARBA00022840"/>
    </source>
</evidence>
<dbReference type="GO" id="GO:0005524">
    <property type="term" value="F:ATP binding"/>
    <property type="evidence" value="ECO:0007669"/>
    <property type="project" value="UniProtKB-KW"/>
</dbReference>
<dbReference type="AlphaFoldDB" id="A0A537JGW2"/>
<dbReference type="NCBIfam" id="TIGR01727">
    <property type="entry name" value="oligo_HPY"/>
    <property type="match status" value="1"/>
</dbReference>
<reference evidence="6 7" key="1">
    <citation type="journal article" date="2019" name="Nat. Microbiol.">
        <title>Mediterranean grassland soil C-N compound turnover is dependent on rainfall and depth, and is mediated by genomically divergent microorganisms.</title>
        <authorList>
            <person name="Diamond S."/>
            <person name="Andeer P.F."/>
            <person name="Li Z."/>
            <person name="Crits-Christoph A."/>
            <person name="Burstein D."/>
            <person name="Anantharaman K."/>
            <person name="Lane K.R."/>
            <person name="Thomas B.C."/>
            <person name="Pan C."/>
            <person name="Northen T.R."/>
            <person name="Banfield J.F."/>
        </authorList>
    </citation>
    <scope>NUCLEOTIDE SEQUENCE [LARGE SCALE GENOMIC DNA]</scope>
    <source>
        <strain evidence="6">NP_6</strain>
    </source>
</reference>
<dbReference type="FunFam" id="3.40.50.300:FF:000016">
    <property type="entry name" value="Oligopeptide ABC transporter ATP-binding component"/>
    <property type="match status" value="1"/>
</dbReference>
<protein>
    <submittedName>
        <fullName evidence="6">ATP-binding cassette domain-containing protein</fullName>
    </submittedName>
</protein>
<evidence type="ECO:0000256" key="2">
    <source>
        <dbReference type="ARBA" id="ARBA00022448"/>
    </source>
</evidence>
<dbReference type="SUPFAM" id="SSF52540">
    <property type="entry name" value="P-loop containing nucleoside triphosphate hydrolases"/>
    <property type="match status" value="1"/>
</dbReference>
<comment type="caution">
    <text evidence="6">The sequence shown here is derived from an EMBL/GenBank/DDBJ whole genome shotgun (WGS) entry which is preliminary data.</text>
</comment>
<evidence type="ECO:0000313" key="6">
    <source>
        <dbReference type="EMBL" id="TMI82755.1"/>
    </source>
</evidence>
<dbReference type="InterPro" id="IPR050319">
    <property type="entry name" value="ABC_transp_ATP-bind"/>
</dbReference>
<dbReference type="PROSITE" id="PS50893">
    <property type="entry name" value="ABC_TRANSPORTER_2"/>
    <property type="match status" value="1"/>
</dbReference>
<dbReference type="PANTHER" id="PTHR43776:SF7">
    <property type="entry name" value="D,D-DIPEPTIDE TRANSPORT ATP-BINDING PROTEIN DDPF-RELATED"/>
    <property type="match status" value="1"/>
</dbReference>
<dbReference type="PROSITE" id="PS00211">
    <property type="entry name" value="ABC_TRANSPORTER_1"/>
    <property type="match status" value="1"/>
</dbReference>
<keyword evidence="3" id="KW-0547">Nucleotide-binding</keyword>
<dbReference type="PANTHER" id="PTHR43776">
    <property type="entry name" value="TRANSPORT ATP-BINDING PROTEIN"/>
    <property type="match status" value="1"/>
</dbReference>
<keyword evidence="4 6" id="KW-0067">ATP-binding</keyword>
<keyword evidence="2" id="KW-0813">Transport</keyword>
<dbReference type="CDD" id="cd03257">
    <property type="entry name" value="ABC_NikE_OppD_transporters"/>
    <property type="match status" value="1"/>
</dbReference>
<evidence type="ECO:0000256" key="3">
    <source>
        <dbReference type="ARBA" id="ARBA00022741"/>
    </source>
</evidence>